<dbReference type="KEGG" id="spib:G8759_26880"/>
<keyword evidence="3" id="KW-1185">Reference proteome</keyword>
<dbReference type="EMBL" id="CP050063">
    <property type="protein sequence ID" value="QIP16001.1"/>
    <property type="molecule type" value="Genomic_DNA"/>
</dbReference>
<evidence type="ECO:0000313" key="3">
    <source>
        <dbReference type="Proteomes" id="UP000501802"/>
    </source>
</evidence>
<sequence length="561" mass="62957">MENPFRLLISLLFTACYLLPGLSHAQTDRQSVDSVIVTGRIRNLSARLYRESPTVLVSRNNILQASRELVRPAPLNVDGTFRVSMPLIYTQEEMYFTYGRISTAFLASAGALSIELDADSLFTVAVPFRFGGVNAQVNQQFARYKAFEATYANKPDGQKLSARVNGMGDENAYRIISSAYHMPFLAFAAKEKTFPLLNRWVGFTDRYNAAAFMYDKATYENEELDKALSDSLRPAHDQVLTAARASAMNRFASYVTQRISAQVSNGRSNGLTVRALSILLERYGKNLTAEERLRLNDYALNNSARASDLKFFDGLVKRNPDTLQRLVNYETLIQRSIRLYDSSSVDYLAAYWLATSLPGLTLDYARLLYDYARPQVNEPDLERSLDELYRLEVKDSTRIRSAMKTLRDAGRKVSSLEISPGVFVTRDDLGSGSSLLDQVINANRGKVIYLLLTSPSDEAGRQAALDAQRLRNSYSSRDFALVYLPMSGNDKSLWPEMATRYNLSGDHLLLTDSQLFDAVERMRAEGELSVTIINRVGKIDKRNAPLPGAFDEARKAINKNL</sequence>
<proteinExistence type="predicted"/>
<protein>
    <recommendedName>
        <fullName evidence="4">Thioredoxin domain-containing protein</fullName>
    </recommendedName>
</protein>
<dbReference type="AlphaFoldDB" id="A0A6G9AU53"/>
<feature type="signal peptide" evidence="1">
    <location>
        <begin position="1"/>
        <end position="25"/>
    </location>
</feature>
<evidence type="ECO:0000256" key="1">
    <source>
        <dbReference type="SAM" id="SignalP"/>
    </source>
</evidence>
<name>A0A6G9AU53_9BACT</name>
<gene>
    <name evidence="2" type="ORF">G8759_26880</name>
</gene>
<reference evidence="2 3" key="1">
    <citation type="submission" date="2020-03" db="EMBL/GenBank/DDBJ databases">
        <authorList>
            <person name="Kim M.K."/>
        </authorList>
    </citation>
    <scope>NUCLEOTIDE SEQUENCE [LARGE SCALE GENOMIC DNA]</scope>
    <source>
        <strain evidence="2 3">BT328</strain>
    </source>
</reference>
<feature type="chain" id="PRO_5026116112" description="Thioredoxin domain-containing protein" evidence="1">
    <location>
        <begin position="26"/>
        <end position="561"/>
    </location>
</feature>
<dbReference type="RefSeq" id="WP_167215372.1">
    <property type="nucleotide sequence ID" value="NZ_CP050063.1"/>
</dbReference>
<accession>A0A6G9AU53</accession>
<evidence type="ECO:0000313" key="2">
    <source>
        <dbReference type="EMBL" id="QIP16001.1"/>
    </source>
</evidence>
<keyword evidence="1" id="KW-0732">Signal</keyword>
<evidence type="ECO:0008006" key="4">
    <source>
        <dbReference type="Google" id="ProtNLM"/>
    </source>
</evidence>
<organism evidence="2 3">
    <name type="scientific">Spirosoma aureum</name>
    <dbReference type="NCBI Taxonomy" id="2692134"/>
    <lineage>
        <taxon>Bacteria</taxon>
        <taxon>Pseudomonadati</taxon>
        <taxon>Bacteroidota</taxon>
        <taxon>Cytophagia</taxon>
        <taxon>Cytophagales</taxon>
        <taxon>Cytophagaceae</taxon>
        <taxon>Spirosoma</taxon>
    </lineage>
</organism>
<dbReference type="Proteomes" id="UP000501802">
    <property type="component" value="Chromosome"/>
</dbReference>